<keyword evidence="2" id="KW-1185">Reference proteome</keyword>
<reference evidence="1 2" key="1">
    <citation type="journal article" date="2019" name="Sci. Rep.">
        <title>Orb-weaving spider Araneus ventricosus genome elucidates the spidroin gene catalogue.</title>
        <authorList>
            <person name="Kono N."/>
            <person name="Nakamura H."/>
            <person name="Ohtoshi R."/>
            <person name="Moran D.A.P."/>
            <person name="Shinohara A."/>
            <person name="Yoshida Y."/>
            <person name="Fujiwara M."/>
            <person name="Mori M."/>
            <person name="Tomita M."/>
            <person name="Arakawa K."/>
        </authorList>
    </citation>
    <scope>NUCLEOTIDE SEQUENCE [LARGE SCALE GENOMIC DNA]</scope>
</reference>
<protein>
    <submittedName>
        <fullName evidence="1">Uncharacterized protein</fullName>
    </submittedName>
</protein>
<sequence>MVFILPTSKTQKSSLHALPISTNHQSSFHAFTHFNNATDLIHALPTAIIEIPHCPSSTVPSTTQNFNIVLSGHSSHRFITVLILHITHFHDSFTIPSHTVRSKDPQFSLHTLSSSSIHDFHTPHTVPQTCIFPSHSYSQFSYSIHCPVALSTILTFHLQSPFHTLYANSEHSTHTTVTFFMPRNAFVDTLAKTRQR</sequence>
<organism evidence="1 2">
    <name type="scientific">Araneus ventricosus</name>
    <name type="common">Orbweaver spider</name>
    <name type="synonym">Epeira ventricosa</name>
    <dbReference type="NCBI Taxonomy" id="182803"/>
    <lineage>
        <taxon>Eukaryota</taxon>
        <taxon>Metazoa</taxon>
        <taxon>Ecdysozoa</taxon>
        <taxon>Arthropoda</taxon>
        <taxon>Chelicerata</taxon>
        <taxon>Arachnida</taxon>
        <taxon>Araneae</taxon>
        <taxon>Araneomorphae</taxon>
        <taxon>Entelegynae</taxon>
        <taxon>Araneoidea</taxon>
        <taxon>Araneidae</taxon>
        <taxon>Araneus</taxon>
    </lineage>
</organism>
<evidence type="ECO:0000313" key="1">
    <source>
        <dbReference type="EMBL" id="GBN85300.1"/>
    </source>
</evidence>
<evidence type="ECO:0000313" key="2">
    <source>
        <dbReference type="Proteomes" id="UP000499080"/>
    </source>
</evidence>
<name>A0A4Y2SDE0_ARAVE</name>
<comment type="caution">
    <text evidence="1">The sequence shown here is derived from an EMBL/GenBank/DDBJ whole genome shotgun (WGS) entry which is preliminary data.</text>
</comment>
<gene>
    <name evidence="1" type="ORF">AVEN_94607_1</name>
</gene>
<accession>A0A4Y2SDE0</accession>
<dbReference type="EMBL" id="BGPR01020717">
    <property type="protein sequence ID" value="GBN85300.1"/>
    <property type="molecule type" value="Genomic_DNA"/>
</dbReference>
<dbReference type="AlphaFoldDB" id="A0A4Y2SDE0"/>
<proteinExistence type="predicted"/>
<dbReference type="Proteomes" id="UP000499080">
    <property type="component" value="Unassembled WGS sequence"/>
</dbReference>